<dbReference type="Proteomes" id="UP001189429">
    <property type="component" value="Unassembled WGS sequence"/>
</dbReference>
<dbReference type="InterPro" id="IPR036188">
    <property type="entry name" value="FAD/NAD-bd_sf"/>
</dbReference>
<protein>
    <recommendedName>
        <fullName evidence="5">Glucose-methanol-choline oxidoreductase N-terminal domain-containing protein</fullName>
    </recommendedName>
</protein>
<keyword evidence="3" id="KW-0285">Flavoprotein</keyword>
<dbReference type="InterPro" id="IPR012132">
    <property type="entry name" value="GMC_OxRdtase"/>
</dbReference>
<comment type="similarity">
    <text evidence="2">Belongs to the GMC oxidoreductase family.</text>
</comment>
<evidence type="ECO:0000313" key="6">
    <source>
        <dbReference type="EMBL" id="CAK0856172.1"/>
    </source>
</evidence>
<comment type="caution">
    <text evidence="6">The sequence shown here is derived from an EMBL/GenBank/DDBJ whole genome shotgun (WGS) entry which is preliminary data.</text>
</comment>
<evidence type="ECO:0000256" key="3">
    <source>
        <dbReference type="ARBA" id="ARBA00022630"/>
    </source>
</evidence>
<keyword evidence="4" id="KW-0274">FAD</keyword>
<dbReference type="InterPro" id="IPR000172">
    <property type="entry name" value="GMC_OxRdtase_N"/>
</dbReference>
<dbReference type="EMBL" id="CAUYUJ010015612">
    <property type="protein sequence ID" value="CAK0856172.1"/>
    <property type="molecule type" value="Genomic_DNA"/>
</dbReference>
<gene>
    <name evidence="6" type="ORF">PCOR1329_LOCUS46628</name>
</gene>
<proteinExistence type="inferred from homology"/>
<dbReference type="Pfam" id="PF05199">
    <property type="entry name" value="GMC_oxred_C"/>
    <property type="match status" value="1"/>
</dbReference>
<evidence type="ECO:0000259" key="5">
    <source>
        <dbReference type="PROSITE" id="PS00624"/>
    </source>
</evidence>
<sequence length="448" mass="47415">MRPFLRLVAAAFEGAGVPFRAADPAGAPAEAVHGVHGSTWLSLACPRGAAAGPAHPRTAAELSRCARQSAYSGLVAPLNRSLPNLVVRPRSLVTGLRWGRRGRAGASGLQAAGAEVVELRGSTEDWREREVDDPPVGWALSFDGLGDRWASRIQGRYHVGIRRAVVAAAGAVGSPALLHRSGVGPPEALKLLGKTLRLNASEVGQGLRDRVVVATHVSTRLPCSGEARSSDVPLLFAFFNFSGPNVPGATGPSEAELNMLDDCVDGFEMWSLRFILQRTLGSGQLHVRSPHPLVSAQAELSAGPEDLHRVVAMLRWFHERVQLNEDVAAQITALAPSLEDFQSDRMLGRFVRSGSAWYLHPSGSLSAGAVDSDLRVRGTGNVYVADASAMSRLPTGHPDASIRMLGDALAHRLLRGRRGPAAGAHEPKRGAASAAGSPFLDISAQKYS</sequence>
<comment type="cofactor">
    <cofactor evidence="1">
        <name>FAD</name>
        <dbReference type="ChEBI" id="CHEBI:57692"/>
    </cofactor>
</comment>
<evidence type="ECO:0000256" key="1">
    <source>
        <dbReference type="ARBA" id="ARBA00001974"/>
    </source>
</evidence>
<accession>A0ABN9UB82</accession>
<evidence type="ECO:0000256" key="2">
    <source>
        <dbReference type="ARBA" id="ARBA00010790"/>
    </source>
</evidence>
<dbReference type="InterPro" id="IPR007867">
    <property type="entry name" value="GMC_OxRtase_C"/>
</dbReference>
<feature type="domain" description="Glucose-methanol-choline oxidoreductase N-terminal" evidence="5">
    <location>
        <begin position="170"/>
        <end position="184"/>
    </location>
</feature>
<dbReference type="PANTHER" id="PTHR11552">
    <property type="entry name" value="GLUCOSE-METHANOL-CHOLINE GMC OXIDOREDUCTASE"/>
    <property type="match status" value="1"/>
</dbReference>
<evidence type="ECO:0000256" key="4">
    <source>
        <dbReference type="ARBA" id="ARBA00022827"/>
    </source>
</evidence>
<dbReference type="PANTHER" id="PTHR11552:SF147">
    <property type="entry name" value="CHOLINE DEHYDROGENASE, MITOCHONDRIAL"/>
    <property type="match status" value="1"/>
</dbReference>
<dbReference type="SUPFAM" id="SSF51905">
    <property type="entry name" value="FAD/NAD(P)-binding domain"/>
    <property type="match status" value="1"/>
</dbReference>
<reference evidence="6" key="1">
    <citation type="submission" date="2023-10" db="EMBL/GenBank/DDBJ databases">
        <authorList>
            <person name="Chen Y."/>
            <person name="Shah S."/>
            <person name="Dougan E. K."/>
            <person name="Thang M."/>
            <person name="Chan C."/>
        </authorList>
    </citation>
    <scope>NUCLEOTIDE SEQUENCE [LARGE SCALE GENOMIC DNA]</scope>
</reference>
<name>A0ABN9UB82_9DINO</name>
<dbReference type="PROSITE" id="PS00624">
    <property type="entry name" value="GMC_OXRED_2"/>
    <property type="match status" value="1"/>
</dbReference>
<evidence type="ECO:0000313" key="7">
    <source>
        <dbReference type="Proteomes" id="UP001189429"/>
    </source>
</evidence>
<dbReference type="Gene3D" id="3.50.50.60">
    <property type="entry name" value="FAD/NAD(P)-binding domain"/>
    <property type="match status" value="2"/>
</dbReference>
<organism evidence="6 7">
    <name type="scientific">Prorocentrum cordatum</name>
    <dbReference type="NCBI Taxonomy" id="2364126"/>
    <lineage>
        <taxon>Eukaryota</taxon>
        <taxon>Sar</taxon>
        <taxon>Alveolata</taxon>
        <taxon>Dinophyceae</taxon>
        <taxon>Prorocentrales</taxon>
        <taxon>Prorocentraceae</taxon>
        <taxon>Prorocentrum</taxon>
    </lineage>
</organism>
<keyword evidence="7" id="KW-1185">Reference proteome</keyword>